<evidence type="ECO:0000313" key="2">
    <source>
        <dbReference type="EMBL" id="CDI70146.1"/>
    </source>
</evidence>
<dbReference type="AlphaFoldDB" id="U6FTY8"/>
<name>U6FTY8_ECHGR</name>
<dbReference type="Proteomes" id="UP000492820">
    <property type="component" value="Unassembled WGS sequence"/>
</dbReference>
<reference evidence="2 3" key="1">
    <citation type="journal article" date="2013" name="Nature">
        <title>The genomes of four tapeworm species reveal adaptations to parasitism.</title>
        <authorList>
            <person name="Tsai I.J."/>
            <person name="Zarowiecki M."/>
            <person name="Holroyd N."/>
            <person name="Garciarrubio A."/>
            <person name="Sanchez-Flores A."/>
            <person name="Brooks K.L."/>
            <person name="Tracey A."/>
            <person name="Bobes R.J."/>
            <person name="Fragoso G."/>
            <person name="Sciutto E."/>
            <person name="Aslett M."/>
            <person name="Beasley H."/>
            <person name="Bennett H.M."/>
            <person name="Cai J."/>
            <person name="Camicia F."/>
            <person name="Clark R."/>
            <person name="Cucher M."/>
            <person name="De Silva N."/>
            <person name="Day T.A."/>
            <person name="Deplazes P."/>
            <person name="Estrada K."/>
            <person name="Fernandez C."/>
            <person name="Holland P.W."/>
            <person name="Hou J."/>
            <person name="Hu S."/>
            <person name="Huckvale T."/>
            <person name="Hung S.S."/>
            <person name="Kamenetzky L."/>
            <person name="Keane J.A."/>
            <person name="Kiss F."/>
            <person name="Koziol U."/>
            <person name="Lambert O."/>
            <person name="Liu K."/>
            <person name="Luo X."/>
            <person name="Luo Y."/>
            <person name="Macchiaroli N."/>
            <person name="Nichol S."/>
            <person name="Paps J."/>
            <person name="Parkinson J."/>
            <person name="Pouchkina-Stantcheva N."/>
            <person name="Riddiford N."/>
            <person name="Rosenzvit M."/>
            <person name="Salinas G."/>
            <person name="Wasmuth J.D."/>
            <person name="Zamanian M."/>
            <person name="Zheng Y."/>
            <person name="Cai X."/>
            <person name="Soberon X."/>
            <person name="Olson P.D."/>
            <person name="Laclette J.P."/>
            <person name="Brehm K."/>
            <person name="Berriman M."/>
            <person name="Garciarrubio A."/>
            <person name="Bobes R.J."/>
            <person name="Fragoso G."/>
            <person name="Sanchez-Flores A."/>
            <person name="Estrada K."/>
            <person name="Cevallos M.A."/>
            <person name="Morett E."/>
            <person name="Gonzalez V."/>
            <person name="Portillo T."/>
            <person name="Ochoa-Leyva A."/>
            <person name="Jose M.V."/>
            <person name="Sciutto E."/>
            <person name="Landa A."/>
            <person name="Jimenez L."/>
            <person name="Valdes V."/>
            <person name="Carrero J.C."/>
            <person name="Larralde C."/>
            <person name="Morales-Montor J."/>
            <person name="Limon-Lason J."/>
            <person name="Soberon X."/>
            <person name="Laclette J.P."/>
        </authorList>
    </citation>
    <scope>NUCLEOTIDE SEQUENCE [LARGE SCALE GENOMIC DNA]</scope>
</reference>
<reference evidence="4" key="2">
    <citation type="submission" date="2020-10" db="UniProtKB">
        <authorList>
            <consortium name="WormBaseParasite"/>
        </authorList>
    </citation>
    <scope>IDENTIFICATION</scope>
</reference>
<feature type="region of interest" description="Disordered" evidence="1">
    <location>
        <begin position="25"/>
        <end position="47"/>
    </location>
</feature>
<proteinExistence type="predicted"/>
<evidence type="ECO:0000256" key="1">
    <source>
        <dbReference type="SAM" id="MobiDB-lite"/>
    </source>
</evidence>
<sequence>MLLDQQLRDLSRLLQIFHPLLAPANSNSASASPQWSANCASADPNRKEGDNIKECSLMISDEDDGGWGLEDPSSVEEEARLLVEAVDVPYAH</sequence>
<evidence type="ECO:0000313" key="4">
    <source>
        <dbReference type="WBParaSite" id="EgrG_000320400"/>
    </source>
</evidence>
<accession>U6FTY8</accession>
<organism evidence="2">
    <name type="scientific">Echinococcus granulosus</name>
    <name type="common">Hydatid tapeworm</name>
    <dbReference type="NCBI Taxonomy" id="6210"/>
    <lineage>
        <taxon>Eukaryota</taxon>
        <taxon>Metazoa</taxon>
        <taxon>Spiralia</taxon>
        <taxon>Lophotrochozoa</taxon>
        <taxon>Platyhelminthes</taxon>
        <taxon>Cestoda</taxon>
        <taxon>Eucestoda</taxon>
        <taxon>Cyclophyllidea</taxon>
        <taxon>Taeniidae</taxon>
        <taxon>Echinococcus</taxon>
        <taxon>Echinococcus granulosus group</taxon>
    </lineage>
</organism>
<dbReference type="WBParaSite" id="EgrG_000320400">
    <property type="protein sequence ID" value="EgrG_000320400"/>
    <property type="gene ID" value="EgrG_000320400"/>
</dbReference>
<evidence type="ECO:0000313" key="3">
    <source>
        <dbReference type="Proteomes" id="UP000492820"/>
    </source>
</evidence>
<feature type="compositionally biased region" description="Low complexity" evidence="1">
    <location>
        <begin position="25"/>
        <end position="38"/>
    </location>
</feature>
<gene>
    <name evidence="2" type="ORF">EgrG_000320400</name>
</gene>
<protein>
    <submittedName>
        <fullName evidence="2 4">Uncharacterized protein</fullName>
    </submittedName>
</protein>
<dbReference type="EMBL" id="CBLN010003758">
    <property type="protein sequence ID" value="CDI70146.1"/>
    <property type="molecule type" value="Genomic_DNA"/>
</dbReference>